<reference evidence="1 2" key="1">
    <citation type="submission" date="2024-06" db="EMBL/GenBank/DDBJ databases">
        <title>Genome of Rhodovulum iodosum, a marine photoferrotroph.</title>
        <authorList>
            <person name="Bianchini G."/>
            <person name="Nikeleit V."/>
            <person name="Kappler A."/>
            <person name="Bryce C."/>
            <person name="Sanchez-Baracaldo P."/>
        </authorList>
    </citation>
    <scope>NUCLEOTIDE SEQUENCE [LARGE SCALE GENOMIC DNA]</scope>
    <source>
        <strain evidence="1 2">UT/N1</strain>
    </source>
</reference>
<dbReference type="Gene3D" id="3.10.520.10">
    <property type="entry name" value="ApbE-like domains"/>
    <property type="match status" value="1"/>
</dbReference>
<evidence type="ECO:0000313" key="2">
    <source>
        <dbReference type="Proteomes" id="UP001560019"/>
    </source>
</evidence>
<sequence>MNGPQSQRLPGDRLHLHHGPIDLVIGANQAARAAAFALAAARFDGLLEELVAELPALRRPTGEAVLKGPVARAMAKATRPFRPAFVTPMAAVAGAVADAVLETMARAPGLSRAYVNNGGDVALFLAPGETMAAAMAGGRIALSGDDPWRGVATSGRGGRSQSLGIADAVSVVARTAARADAAATMIANAVDLPGHPAVRRRPACEIAPDSDLGARPVTVGLGPLAAEDAALALDRGVGLAETLRARGLIGGAHLSLRGQHRTVDPAAAIRQREDAENA</sequence>
<dbReference type="InterPro" id="IPR007183">
    <property type="entry name" value="UPF0280"/>
</dbReference>
<dbReference type="InterPro" id="IPR003374">
    <property type="entry name" value="ApbE-like_sf"/>
</dbReference>
<gene>
    <name evidence="1" type="ORF">Ga0609869_002433</name>
</gene>
<comment type="caution">
    <text evidence="1">The sequence shown here is derived from an EMBL/GenBank/DDBJ whole genome shotgun (WGS) entry which is preliminary data.</text>
</comment>
<proteinExistence type="predicted"/>
<protein>
    <submittedName>
        <fullName evidence="1">ApbE superfamily uncharacterized protein (UPF0280 family)</fullName>
    </submittedName>
</protein>
<accession>A0ABV3XUQ8</accession>
<organism evidence="1 2">
    <name type="scientific">Rhodovulum iodosum</name>
    <dbReference type="NCBI Taxonomy" id="68291"/>
    <lineage>
        <taxon>Bacteria</taxon>
        <taxon>Pseudomonadati</taxon>
        <taxon>Pseudomonadota</taxon>
        <taxon>Alphaproteobacteria</taxon>
        <taxon>Rhodobacterales</taxon>
        <taxon>Paracoccaceae</taxon>
        <taxon>Rhodovulum</taxon>
    </lineage>
</organism>
<evidence type="ECO:0000313" key="1">
    <source>
        <dbReference type="EMBL" id="MEX5729080.1"/>
    </source>
</evidence>
<dbReference type="PIRSF" id="PIRSF006421">
    <property type="entry name" value="UCP006421"/>
    <property type="match status" value="1"/>
</dbReference>
<dbReference type="EMBL" id="JBEHHI010000002">
    <property type="protein sequence ID" value="MEX5729080.1"/>
    <property type="molecule type" value="Genomic_DNA"/>
</dbReference>
<dbReference type="NCBIfam" id="NF003322">
    <property type="entry name" value="PRK04334.1-2"/>
    <property type="match status" value="1"/>
</dbReference>
<dbReference type="SUPFAM" id="SSF143631">
    <property type="entry name" value="ApbE-like"/>
    <property type="match status" value="1"/>
</dbReference>
<name>A0ABV3XUQ8_9RHOB</name>
<dbReference type="Proteomes" id="UP001560019">
    <property type="component" value="Unassembled WGS sequence"/>
</dbReference>
<keyword evidence="2" id="KW-1185">Reference proteome</keyword>
<dbReference type="RefSeq" id="WP_125404217.1">
    <property type="nucleotide sequence ID" value="NZ_JBEHHI010000002.1"/>
</dbReference>